<dbReference type="RefSeq" id="WP_114643253.1">
    <property type="nucleotide sequence ID" value="NZ_JAACIO010000026.1"/>
</dbReference>
<dbReference type="SFLD" id="SFLDS00029">
    <property type="entry name" value="Radical_SAM"/>
    <property type="match status" value="1"/>
</dbReference>
<dbReference type="Gene3D" id="3.20.20.70">
    <property type="entry name" value="Aldolase class I"/>
    <property type="match status" value="1"/>
</dbReference>
<dbReference type="SFLD" id="SFLDG01280">
    <property type="entry name" value="HydE/PylB-like"/>
    <property type="match status" value="1"/>
</dbReference>
<dbReference type="InterPro" id="IPR058240">
    <property type="entry name" value="rSAM_sf"/>
</dbReference>
<evidence type="ECO:0000256" key="1">
    <source>
        <dbReference type="ARBA" id="ARBA00022691"/>
    </source>
</evidence>
<protein>
    <submittedName>
        <fullName evidence="6">[FeFe] hydrogenase H-cluster radical SAM maturase HydE</fullName>
    </submittedName>
</protein>
<proteinExistence type="predicted"/>
<gene>
    <name evidence="6" type="ORF">DYH56_12710</name>
</gene>
<dbReference type="PIRSF" id="PIRSF004762">
    <property type="entry name" value="CHP00423"/>
    <property type="match status" value="1"/>
</dbReference>
<dbReference type="PANTHER" id="PTHR43726:SF1">
    <property type="entry name" value="BIOTIN SYNTHASE"/>
    <property type="match status" value="1"/>
</dbReference>
<accession>A0ABX9KER8</accession>
<dbReference type="SFLD" id="SFLDG01060">
    <property type="entry name" value="BATS_domain_containing"/>
    <property type="match status" value="1"/>
</dbReference>
<dbReference type="InterPro" id="IPR013785">
    <property type="entry name" value="Aldolase_TIM"/>
</dbReference>
<evidence type="ECO:0000256" key="3">
    <source>
        <dbReference type="ARBA" id="ARBA00023004"/>
    </source>
</evidence>
<keyword evidence="2" id="KW-0479">Metal-binding</keyword>
<dbReference type="EMBL" id="QUAJ01000027">
    <property type="protein sequence ID" value="REI39947.1"/>
    <property type="molecule type" value="Genomic_DNA"/>
</dbReference>
<sequence>MDIERILNKEKLDRSDLICLMNTNSAEDIEKIFKKAYEVKLENIGNKVYYRGLIEISNECIKNCFYCGIRRDNDKVEKFRMTKEQILEGAKWIYENNYASIAIQAGERCDEEFVNFIEEVVIGIKEISNNKLGITLSLGEQSYETYKRWFDAGAHRYLLRIESSNKDIYDSLHPKDPLHNHDTRIECLKDLRKAGYQVGTGVMIGLPGQTTEDLVDDILFYEKMDIDMIGMGPYILHDDTPMGKKEKNNILDKKKRVELGLKMIALTRIYLKDVNIAATTALQGLDSLGREKGLKAGANILMPITTIKEHKAKYQLYNNKPCIDDNADQCKSCLGKRVESVGDEIIYNDWGDSPHFKKKLK</sequence>
<dbReference type="PROSITE" id="PS51918">
    <property type="entry name" value="RADICAL_SAM"/>
    <property type="match status" value="1"/>
</dbReference>
<keyword evidence="7" id="KW-1185">Reference proteome</keyword>
<evidence type="ECO:0000256" key="2">
    <source>
        <dbReference type="ARBA" id="ARBA00022723"/>
    </source>
</evidence>
<evidence type="ECO:0000259" key="5">
    <source>
        <dbReference type="PROSITE" id="PS51918"/>
    </source>
</evidence>
<dbReference type="SFLD" id="SFLDG01082">
    <property type="entry name" value="B12-binding_domain_containing"/>
    <property type="match status" value="1"/>
</dbReference>
<dbReference type="InterPro" id="IPR006638">
    <property type="entry name" value="Elp3/MiaA/NifB-like_rSAM"/>
</dbReference>
<evidence type="ECO:0000313" key="6">
    <source>
        <dbReference type="EMBL" id="REI39947.1"/>
    </source>
</evidence>
<dbReference type="InterPro" id="IPR024021">
    <property type="entry name" value="FeFe-hyd_HydE_rSAM"/>
</dbReference>
<dbReference type="Proteomes" id="UP000263486">
    <property type="component" value="Unassembled WGS sequence"/>
</dbReference>
<dbReference type="NCBIfam" id="TIGR03956">
    <property type="entry name" value="rSAM_HydE"/>
    <property type="match status" value="1"/>
</dbReference>
<dbReference type="SMART" id="SM00729">
    <property type="entry name" value="Elp3"/>
    <property type="match status" value="1"/>
</dbReference>
<dbReference type="SUPFAM" id="SSF102114">
    <property type="entry name" value="Radical SAM enzymes"/>
    <property type="match status" value="1"/>
</dbReference>
<reference evidence="6 7" key="1">
    <citation type="submission" date="2018-08" db="EMBL/GenBank/DDBJ databases">
        <title>Draft genome sequence of Psychrilyobacter sp. strain SD5 isolated from Black Sea water.</title>
        <authorList>
            <person name="Yadav S."/>
            <person name="Villanueva L."/>
            <person name="Damste J.S.S."/>
        </authorList>
    </citation>
    <scope>NUCLEOTIDE SEQUENCE [LARGE SCALE GENOMIC DNA]</scope>
    <source>
        <strain evidence="6 7">SD5</strain>
    </source>
</reference>
<keyword evidence="3" id="KW-0408">Iron</keyword>
<dbReference type="PANTHER" id="PTHR43726">
    <property type="entry name" value="3-METHYLORNITHINE SYNTHASE"/>
    <property type="match status" value="1"/>
</dbReference>
<dbReference type="CDD" id="cd01335">
    <property type="entry name" value="Radical_SAM"/>
    <property type="match status" value="1"/>
</dbReference>
<organism evidence="6 7">
    <name type="scientific">Psychrilyobacter piezotolerans</name>
    <dbReference type="NCBI Taxonomy" id="2293438"/>
    <lineage>
        <taxon>Bacteria</taxon>
        <taxon>Fusobacteriati</taxon>
        <taxon>Fusobacteriota</taxon>
        <taxon>Fusobacteriia</taxon>
        <taxon>Fusobacteriales</taxon>
        <taxon>Fusobacteriaceae</taxon>
        <taxon>Psychrilyobacter</taxon>
    </lineage>
</organism>
<keyword evidence="1" id="KW-0949">S-adenosyl-L-methionine</keyword>
<dbReference type="InterPro" id="IPR034422">
    <property type="entry name" value="HydE/PylB-like"/>
</dbReference>
<comment type="caution">
    <text evidence="6">The sequence shown here is derived from an EMBL/GenBank/DDBJ whole genome shotgun (WGS) entry which is preliminary data.</text>
</comment>
<feature type="domain" description="Radical SAM core" evidence="5">
    <location>
        <begin position="46"/>
        <end position="272"/>
    </location>
</feature>
<dbReference type="InterPro" id="IPR007197">
    <property type="entry name" value="rSAM"/>
</dbReference>
<keyword evidence="4" id="KW-0411">Iron-sulfur</keyword>
<evidence type="ECO:0000256" key="4">
    <source>
        <dbReference type="ARBA" id="ARBA00023014"/>
    </source>
</evidence>
<name>A0ABX9KER8_9FUSO</name>
<dbReference type="Pfam" id="PF04055">
    <property type="entry name" value="Radical_SAM"/>
    <property type="match status" value="1"/>
</dbReference>
<evidence type="ECO:0000313" key="7">
    <source>
        <dbReference type="Proteomes" id="UP000263486"/>
    </source>
</evidence>